<sequence>MKSLAIFAFLAVVVVGNGIEMAIPTEITSDFLDAILYNKDLTMEQTVCLFQNLDLVLLSDKTRLADPVEYLKAACNASRAYEICNIVSDEYTSHLLKLQTEYVCQDPEEVVKTLACLGEKVTKNPLSKKMVHFENSCLAAKIYVFVIHQGLMECSAPQDVLNFYLESAEVSIMAACKKPL</sequence>
<proteinExistence type="predicted"/>
<protein>
    <submittedName>
        <fullName evidence="2">Uncharacterized protein</fullName>
    </submittedName>
</protein>
<accession>A0AC34R0N2</accession>
<name>A0AC34R0N2_9BILA</name>
<reference evidence="2" key="1">
    <citation type="submission" date="2022-11" db="UniProtKB">
        <authorList>
            <consortium name="WormBaseParasite"/>
        </authorList>
    </citation>
    <scope>IDENTIFICATION</scope>
</reference>
<dbReference type="Proteomes" id="UP000887576">
    <property type="component" value="Unplaced"/>
</dbReference>
<evidence type="ECO:0000313" key="2">
    <source>
        <dbReference type="WBParaSite" id="JU765_v2.g2265.t1"/>
    </source>
</evidence>
<dbReference type="WBParaSite" id="JU765_v2.g2265.t1">
    <property type="protein sequence ID" value="JU765_v2.g2265.t1"/>
    <property type="gene ID" value="JU765_v2.g2265"/>
</dbReference>
<organism evidence="1 2">
    <name type="scientific">Panagrolaimus sp. JU765</name>
    <dbReference type="NCBI Taxonomy" id="591449"/>
    <lineage>
        <taxon>Eukaryota</taxon>
        <taxon>Metazoa</taxon>
        <taxon>Ecdysozoa</taxon>
        <taxon>Nematoda</taxon>
        <taxon>Chromadorea</taxon>
        <taxon>Rhabditida</taxon>
        <taxon>Tylenchina</taxon>
        <taxon>Panagrolaimomorpha</taxon>
        <taxon>Panagrolaimoidea</taxon>
        <taxon>Panagrolaimidae</taxon>
        <taxon>Panagrolaimus</taxon>
    </lineage>
</organism>
<evidence type="ECO:0000313" key="1">
    <source>
        <dbReference type="Proteomes" id="UP000887576"/>
    </source>
</evidence>